<organism evidence="1 2">
    <name type="scientific">Alcaligenes xylosoxydans xylosoxydans</name>
    <name type="common">Achromobacter xylosoxidans</name>
    <dbReference type="NCBI Taxonomy" id="85698"/>
    <lineage>
        <taxon>Bacteria</taxon>
        <taxon>Pseudomonadati</taxon>
        <taxon>Pseudomonadota</taxon>
        <taxon>Betaproteobacteria</taxon>
        <taxon>Burkholderiales</taxon>
        <taxon>Alcaligenaceae</taxon>
        <taxon>Achromobacter</taxon>
    </lineage>
</organism>
<evidence type="ECO:0000313" key="2">
    <source>
        <dbReference type="Proteomes" id="UP000187251"/>
    </source>
</evidence>
<dbReference type="Proteomes" id="UP000187251">
    <property type="component" value="Unassembled WGS sequence"/>
</dbReference>
<name>A0A1R1JSE9_ALCXX</name>
<dbReference type="InterPro" id="IPR010982">
    <property type="entry name" value="Lambda_DNA-bd_dom_sf"/>
</dbReference>
<sequence>MTMDDIYAMRLERFRNIMNDRFGGKQAAIAHAVGKPANYVSRVLSGAKKLGEEMAREFEVCLGLPAYWFDGLDPVGAWPFSTVDRNAFESLTPEQRAGIEQWVARQVDAFGGPPAVKSTGDEKAA</sequence>
<dbReference type="SUPFAM" id="SSF47413">
    <property type="entry name" value="lambda repressor-like DNA-binding domains"/>
    <property type="match status" value="1"/>
</dbReference>
<proteinExistence type="predicted"/>
<dbReference type="AlphaFoldDB" id="A0A1R1JSE9"/>
<gene>
    <name evidence="1" type="ORF">BIZ92_27085</name>
</gene>
<evidence type="ECO:0008006" key="3">
    <source>
        <dbReference type="Google" id="ProtNLM"/>
    </source>
</evidence>
<dbReference type="GO" id="GO:0003677">
    <property type="term" value="F:DNA binding"/>
    <property type="evidence" value="ECO:0007669"/>
    <property type="project" value="InterPro"/>
</dbReference>
<comment type="caution">
    <text evidence="1">The sequence shown here is derived from an EMBL/GenBank/DDBJ whole genome shotgun (WGS) entry which is preliminary data.</text>
</comment>
<protein>
    <recommendedName>
        <fullName evidence="3">XRE family transcriptional regulator</fullName>
    </recommendedName>
</protein>
<dbReference type="EMBL" id="MJMN01000016">
    <property type="protein sequence ID" value="OMG85414.1"/>
    <property type="molecule type" value="Genomic_DNA"/>
</dbReference>
<reference evidence="1 2" key="1">
    <citation type="submission" date="2016-09" db="EMBL/GenBank/DDBJ databases">
        <title>Phylogenomics of Achromobacter.</title>
        <authorList>
            <person name="Jeukens J."/>
            <person name="Freschi L."/>
            <person name="Vincent A.T."/>
            <person name="Emond-Rheault J.-G."/>
            <person name="Kukavica-Ibrulj I."/>
            <person name="Charette S.J."/>
            <person name="Levesque R.C."/>
        </authorList>
    </citation>
    <scope>NUCLEOTIDE SEQUENCE [LARGE SCALE GENOMIC DNA]</scope>
    <source>
        <strain evidence="1 2">AUS488</strain>
    </source>
</reference>
<accession>A0A1R1JSE9</accession>
<evidence type="ECO:0000313" key="1">
    <source>
        <dbReference type="EMBL" id="OMG85414.1"/>
    </source>
</evidence>